<organism evidence="2 3">
    <name type="scientific">Nesidiocoris tenuis</name>
    <dbReference type="NCBI Taxonomy" id="355587"/>
    <lineage>
        <taxon>Eukaryota</taxon>
        <taxon>Metazoa</taxon>
        <taxon>Ecdysozoa</taxon>
        <taxon>Arthropoda</taxon>
        <taxon>Hexapoda</taxon>
        <taxon>Insecta</taxon>
        <taxon>Pterygota</taxon>
        <taxon>Neoptera</taxon>
        <taxon>Paraneoptera</taxon>
        <taxon>Hemiptera</taxon>
        <taxon>Heteroptera</taxon>
        <taxon>Panheteroptera</taxon>
        <taxon>Cimicomorpha</taxon>
        <taxon>Miridae</taxon>
        <taxon>Dicyphina</taxon>
        <taxon>Nesidiocoris</taxon>
    </lineage>
</organism>
<gene>
    <name evidence="2" type="ORF">NTEN_LOCUS1244</name>
</gene>
<dbReference type="AlphaFoldDB" id="A0A6H5FXR2"/>
<protein>
    <submittedName>
        <fullName evidence="2">Uncharacterized protein</fullName>
    </submittedName>
</protein>
<dbReference type="EMBL" id="CADCXU010001982">
    <property type="protein sequence ID" value="CAA9994428.1"/>
    <property type="molecule type" value="Genomic_DNA"/>
</dbReference>
<proteinExistence type="predicted"/>
<dbReference type="Proteomes" id="UP000479000">
    <property type="component" value="Unassembled WGS sequence"/>
</dbReference>
<evidence type="ECO:0000313" key="2">
    <source>
        <dbReference type="EMBL" id="CAA9994428.1"/>
    </source>
</evidence>
<name>A0A6H5FXR2_9HEMI</name>
<evidence type="ECO:0000256" key="1">
    <source>
        <dbReference type="SAM" id="MobiDB-lite"/>
    </source>
</evidence>
<keyword evidence="3" id="KW-1185">Reference proteome</keyword>
<accession>A0A6H5FXR2</accession>
<reference evidence="2 3" key="1">
    <citation type="submission" date="2020-02" db="EMBL/GenBank/DDBJ databases">
        <authorList>
            <person name="Ferguson B K."/>
        </authorList>
    </citation>
    <scope>NUCLEOTIDE SEQUENCE [LARGE SCALE GENOMIC DNA]</scope>
</reference>
<sequence>MLSPYWPSPGALLPIRLLLNRSSFKVPADLHPASSAAVECQKNDSQPRKVPPHAQSAVGRAKGEGDENEGRDELKKRRGRHAAAERLSLTISQALSQVSAVCSVLNLWLVKSRGNVEQSMKSRETVELSSVKTKSLMFSETGPQGGDPRRGRRTDDRAFHFCPRSLLVWGLDFHESSIHSNIKFVFHRAGMIKSQRYMTLIQTNTDERKFYLGNRQARTGRVGRDRLISQLYTRANPVSTRDELWRGADKSLSPVFPLLHFKRAHGRKHIAGRGHPYLLHLNILAEQRPSVRPTPPPNTRGSCME</sequence>
<feature type="region of interest" description="Disordered" evidence="1">
    <location>
        <begin position="42"/>
        <end position="81"/>
    </location>
</feature>
<evidence type="ECO:0000313" key="3">
    <source>
        <dbReference type="Proteomes" id="UP000479000"/>
    </source>
</evidence>